<dbReference type="InterPro" id="IPR036937">
    <property type="entry name" value="Adhesion_dom_fimbrial_sf"/>
</dbReference>
<feature type="chain" id="PRO_5026139775" evidence="1">
    <location>
        <begin position="23"/>
        <end position="183"/>
    </location>
</feature>
<evidence type="ECO:0000313" key="2">
    <source>
        <dbReference type="EMBL" id="EBL7518579.1"/>
    </source>
</evidence>
<evidence type="ECO:0000256" key="1">
    <source>
        <dbReference type="SAM" id="SignalP"/>
    </source>
</evidence>
<reference evidence="2" key="1">
    <citation type="submission" date="2018-07" db="EMBL/GenBank/DDBJ databases">
        <authorList>
            <consortium name="PulseNet: The National Subtyping Network for Foodborne Disease Surveillance"/>
            <person name="Tarr C.L."/>
            <person name="Trees E."/>
            <person name="Katz L.S."/>
            <person name="Carleton-Romer H.A."/>
            <person name="Stroika S."/>
            <person name="Kucerova Z."/>
            <person name="Roache K.F."/>
            <person name="Sabol A.L."/>
            <person name="Besser J."/>
            <person name="Gerner-Smidt P."/>
        </authorList>
    </citation>
    <scope>NUCLEOTIDE SEQUENCE</scope>
    <source>
        <strain evidence="2">PNUSAS031704</strain>
    </source>
</reference>
<dbReference type="GO" id="GO:0007155">
    <property type="term" value="P:cell adhesion"/>
    <property type="evidence" value="ECO:0007669"/>
    <property type="project" value="InterPro"/>
</dbReference>
<name>A0A5T4LNC3_SALER</name>
<dbReference type="AlphaFoldDB" id="A0A5T4LNC3"/>
<dbReference type="Gene3D" id="2.60.40.1090">
    <property type="entry name" value="Fimbrial-type adhesion domain"/>
    <property type="match status" value="1"/>
</dbReference>
<keyword evidence="1" id="KW-0732">Signal</keyword>
<dbReference type="GO" id="GO:0009289">
    <property type="term" value="C:pilus"/>
    <property type="evidence" value="ECO:0007669"/>
    <property type="project" value="InterPro"/>
</dbReference>
<organism evidence="2">
    <name type="scientific">Salmonella enterica</name>
    <name type="common">Salmonella choleraesuis</name>
    <dbReference type="NCBI Taxonomy" id="28901"/>
    <lineage>
        <taxon>Bacteria</taxon>
        <taxon>Pseudomonadati</taxon>
        <taxon>Pseudomonadota</taxon>
        <taxon>Gammaproteobacteria</taxon>
        <taxon>Enterobacterales</taxon>
        <taxon>Enterobacteriaceae</taxon>
        <taxon>Salmonella</taxon>
    </lineage>
</organism>
<feature type="signal peptide" evidence="1">
    <location>
        <begin position="1"/>
        <end position="22"/>
    </location>
</feature>
<accession>A0A5T4LNC3</accession>
<dbReference type="EMBL" id="AAGACD010000008">
    <property type="protein sequence ID" value="EBL7518579.1"/>
    <property type="molecule type" value="Genomic_DNA"/>
</dbReference>
<proteinExistence type="predicted"/>
<comment type="caution">
    <text evidence="2">The sequence shown here is derived from an EMBL/GenBank/DDBJ whole genome shotgun (WGS) entry which is preliminary data.</text>
</comment>
<dbReference type="SUPFAM" id="SSF49401">
    <property type="entry name" value="Bacterial adhesins"/>
    <property type="match status" value="1"/>
</dbReference>
<gene>
    <name evidence="2" type="ORF">C1B90_21320</name>
</gene>
<protein>
    <submittedName>
        <fullName evidence="2">Fimbrial protein PefA</fullName>
    </submittedName>
</protein>
<dbReference type="InterPro" id="IPR008966">
    <property type="entry name" value="Adhesion_dom_sf"/>
</dbReference>
<sequence length="183" mass="17927">MNKNLLTVSALALAVMSGSALAANGGDVQFIGTVTDTTCDIVPEANGAVSNVVQLGNVATSTAAAAAGDTSNQGTVVNFALKPKAGTTCNPAGMTNASFAFAGPLEVTGLAPQSGAATDAMVKLSAVNATGGAHDINKTQSVSQVTLTDLNDAAKGAQFSAQLIGGAQAGDYNSAVAYVVAYN</sequence>